<dbReference type="EMBL" id="JACLYU010000003">
    <property type="protein sequence ID" value="MBM6699235.1"/>
    <property type="molecule type" value="Genomic_DNA"/>
</dbReference>
<dbReference type="Pfam" id="PF22513">
    <property type="entry name" value="FitA-like_RHH"/>
    <property type="match status" value="1"/>
</dbReference>
<reference evidence="3" key="2">
    <citation type="journal article" date="2021" name="Sci. Rep.">
        <title>The distribution of antibiotic resistance genes in chicken gut microbiota commensals.</title>
        <authorList>
            <person name="Juricova H."/>
            <person name="Matiasovicova J."/>
            <person name="Kubasova T."/>
            <person name="Cejkova D."/>
            <person name="Rychlik I."/>
        </authorList>
    </citation>
    <scope>NUCLEOTIDE SEQUENCE</scope>
    <source>
        <strain evidence="3">An836</strain>
    </source>
</reference>
<dbReference type="AlphaFoldDB" id="A0A938WUY5"/>
<dbReference type="InterPro" id="IPR053853">
    <property type="entry name" value="FitA-like_RHH"/>
</dbReference>
<dbReference type="Gene3D" id="1.10.1220.10">
    <property type="entry name" value="Met repressor-like"/>
    <property type="match status" value="1"/>
</dbReference>
<evidence type="ECO:0000256" key="1">
    <source>
        <dbReference type="SAM" id="MobiDB-lite"/>
    </source>
</evidence>
<dbReference type="SUPFAM" id="SSF47598">
    <property type="entry name" value="Ribbon-helix-helix"/>
    <property type="match status" value="1"/>
</dbReference>
<dbReference type="InterPro" id="IPR010985">
    <property type="entry name" value="Ribbon_hlx_hlx"/>
</dbReference>
<keyword evidence="4" id="KW-1185">Reference proteome</keyword>
<accession>A0A938WUY5</accession>
<dbReference type="RefSeq" id="WP_204467830.1">
    <property type="nucleotide sequence ID" value="NZ_JACLYU010000003.1"/>
</dbReference>
<name>A0A938WUY5_9BIFI</name>
<evidence type="ECO:0000313" key="3">
    <source>
        <dbReference type="EMBL" id="MBM6699235.1"/>
    </source>
</evidence>
<feature type="region of interest" description="Disordered" evidence="1">
    <location>
        <begin position="66"/>
        <end position="86"/>
    </location>
</feature>
<proteinExistence type="predicted"/>
<gene>
    <name evidence="3" type="ORF">H7U32_02600</name>
</gene>
<evidence type="ECO:0000259" key="2">
    <source>
        <dbReference type="Pfam" id="PF22513"/>
    </source>
</evidence>
<reference evidence="3" key="1">
    <citation type="submission" date="2020-08" db="EMBL/GenBank/DDBJ databases">
        <authorList>
            <person name="Cejkova D."/>
            <person name="Kubasova T."/>
            <person name="Jahodarova E."/>
            <person name="Rychlik I."/>
        </authorList>
    </citation>
    <scope>NUCLEOTIDE SEQUENCE</scope>
    <source>
        <strain evidence="3">An836</strain>
    </source>
</reference>
<organism evidence="3 4">
    <name type="scientific">Bifidobacterium pullorum subsp. saeculare</name>
    <dbReference type="NCBI Taxonomy" id="78257"/>
    <lineage>
        <taxon>Bacteria</taxon>
        <taxon>Bacillati</taxon>
        <taxon>Actinomycetota</taxon>
        <taxon>Actinomycetes</taxon>
        <taxon>Bifidobacteriales</taxon>
        <taxon>Bifidobacteriaceae</taxon>
        <taxon>Bifidobacterium</taxon>
    </lineage>
</organism>
<comment type="caution">
    <text evidence="3">The sequence shown here is derived from an EMBL/GenBank/DDBJ whole genome shotgun (WGS) entry which is preliminary data.</text>
</comment>
<sequence>MGTLTIRRLDDQIIERLKDEARAHGRSMEAEVRSILEGHTAAFIAHEEMTVGDFFDRIRTALDGGLRDNELEQPARNDAPRQVDLP</sequence>
<dbReference type="Proteomes" id="UP000718821">
    <property type="component" value="Unassembled WGS sequence"/>
</dbReference>
<feature type="domain" description="Antitoxin FitA-like ribbon-helix-helix" evidence="2">
    <location>
        <begin position="3"/>
        <end position="37"/>
    </location>
</feature>
<dbReference type="InterPro" id="IPR013321">
    <property type="entry name" value="Arc_rbn_hlx_hlx"/>
</dbReference>
<protein>
    <recommendedName>
        <fullName evidence="2">Antitoxin FitA-like ribbon-helix-helix domain-containing protein</fullName>
    </recommendedName>
</protein>
<dbReference type="GO" id="GO:0006355">
    <property type="term" value="P:regulation of DNA-templated transcription"/>
    <property type="evidence" value="ECO:0007669"/>
    <property type="project" value="InterPro"/>
</dbReference>
<evidence type="ECO:0000313" key="4">
    <source>
        <dbReference type="Proteomes" id="UP000718821"/>
    </source>
</evidence>